<sequence length="1184" mass="139644">MKLIKIELENLNSLYGRHCIDFEKDLMGAPLFLIMGATGAGKSTLMDAMSLALFGQTPRLTKNKSDKDTENDCRQIMSKGTSFAFAQLIFSKLEKDKIEKYRATWQCERAHRKSDGNFKDPRRILERYCVELDDWEQLTSDHRPKFYEPHFHKVLENLTVEDFKRMILLAQGEFAAFLKANEEERAAILERLTNTEVYKDIGKKASEKKRNIEEKLTEAQMRLNGISLLSEDEEENLKRENFQLENKIEVGEELLQIINKKIDWIEKEQLLLSKYQEAKNHFSEYEKSYLENSVYIEKYKKYNQYQKAIDYIIKEENFNSEILSLESVLKKNEIESLELKNHIHFISNNLNQLNNLYENAKNNLVEKKYEINKAKEVRIILSSLQQDLLDKQRKIDTYLNNKNKIMELQAENNKKLVDVNNIKDNLHDFIKHDLSILLFNYNIFSNDFENVKKDFDILKRELIATALPFETPHDKLDALRLERDRIIQEKNELSKASFHVEELEKKEQELLQLHNKYDFAYKSHENTNITFFAQKEILDNELIDIISLKENVSKLAWRIELAKQRVHLNRGEECPLCGSCEHPYFQEMSFKIADLEVIEKYDFITMQLSHKEKFQNNALIGLNEIEKNIYSSSQEMKIIKDQIDSLNLRIIDIKHTIKNILKIDITKNTNRDSQYFYNEVSRADKNVDSKLENIDNDIKSLTNKILAYNQVKEVYLNSKDKDNKFIRMKQDLNDIILYFDQNFKMELIEKNLNQKLVKDYDILFEDKKYFDKYRKIENDINKYSHKKIEFEKEFILIDKNKNDLESEKIKTNEELKNIKLSISKYLNGEDPDFFENRLNKNIAILLEKLTYEQKIMNEKEKNLAIYENNIENLNQQNKKLKENKFFIINLMTSELNNLEIKEKNKILEFHLDEFLYEKYKKINNDLESLNIALNQSLIQRENDLLAHRNENHFNNKEYNYSLLLNEKLLYSKNLQELKEQKMYIYTKLQHNNQNKKTSEKYYAELKNIQKEALVWQKLHQIIGINNGDNFKKFAQILNLEELIGKANFHLARFEKRYSLAPALDAENKPRLAFAIKDSYHANELRSFKTLSGGETFLVSLALSLALADYRTVKMPIETILLDEGFGTLDPATLQTAMGALESLHSNGTQVGIISHVESLKEAIGARIIVEKQGNGHSNIRIENV</sequence>
<feature type="coiled-coil region" evidence="1">
    <location>
        <begin position="343"/>
        <end position="425"/>
    </location>
</feature>
<proteinExistence type="predicted"/>
<evidence type="ECO:0000259" key="2">
    <source>
        <dbReference type="Pfam" id="PF13476"/>
    </source>
</evidence>
<dbReference type="AlphaFoldDB" id="A0A1L4D3D4"/>
<feature type="coiled-coil region" evidence="1">
    <location>
        <begin position="856"/>
        <end position="883"/>
    </location>
</feature>
<dbReference type="RefSeq" id="WP_148698456.1">
    <property type="nucleotide sequence ID" value="NZ_CP017834.1"/>
</dbReference>
<dbReference type="PANTHER" id="PTHR32114">
    <property type="entry name" value="ABC TRANSPORTER ABCH.3"/>
    <property type="match status" value="1"/>
</dbReference>
<keyword evidence="4" id="KW-1185">Reference proteome</keyword>
<feature type="domain" description="Rad50/SbcC-type AAA" evidence="2">
    <location>
        <begin position="5"/>
        <end position="224"/>
    </location>
</feature>
<gene>
    <name evidence="3" type="ORF">AXG55_12630</name>
</gene>
<dbReference type="InterPro" id="IPR027417">
    <property type="entry name" value="P-loop_NTPase"/>
</dbReference>
<evidence type="ECO:0000256" key="1">
    <source>
        <dbReference type="SAM" id="Coils"/>
    </source>
</evidence>
<keyword evidence="1" id="KW-0175">Coiled coil</keyword>
<dbReference type="Pfam" id="PF13476">
    <property type="entry name" value="AAA_23"/>
    <property type="match status" value="1"/>
</dbReference>
<protein>
    <recommendedName>
        <fullName evidence="2">Rad50/SbcC-type AAA domain-containing protein</fullName>
    </recommendedName>
</protein>
<dbReference type="GO" id="GO:0016887">
    <property type="term" value="F:ATP hydrolysis activity"/>
    <property type="evidence" value="ECO:0007669"/>
    <property type="project" value="InterPro"/>
</dbReference>
<feature type="coiled-coil region" evidence="1">
    <location>
        <begin position="773"/>
        <end position="821"/>
    </location>
</feature>
<reference evidence="3 4" key="1">
    <citation type="submission" date="2016-10" db="EMBL/GenBank/DDBJ databases">
        <title>Silvanigrella aquatica sp. nov., isolated from a freshwater lake located in the Black Forest, Germany, description of Silvanigrellaceae fam. nov., Silvanigrellales ord. nov., reclassification of the order Bdellovibrionales in the class Oligoflexia, reclassification of the families Bacteriovoracaceae and Halobacteriovoraceae in the new order Bacteriovoracales ord. nov., and reclassification of the family Pseudobacteriovoracaceae in the order Oligoflexiales.</title>
        <authorList>
            <person name="Hahn M.W."/>
            <person name="Schmidt J."/>
            <person name="Koll U."/>
            <person name="Rohde M."/>
            <person name="Verbag S."/>
            <person name="Pitt A."/>
            <person name="Nakai R."/>
            <person name="Naganuma T."/>
            <person name="Lang E."/>
        </authorList>
    </citation>
    <scope>NUCLEOTIDE SEQUENCE [LARGE SCALE GENOMIC DNA]</scope>
    <source>
        <strain evidence="3 4">MWH-Nonnen-W8red</strain>
    </source>
</reference>
<organism evidence="3 4">
    <name type="scientific">Silvanigrella aquatica</name>
    <dbReference type="NCBI Taxonomy" id="1915309"/>
    <lineage>
        <taxon>Bacteria</taxon>
        <taxon>Pseudomonadati</taxon>
        <taxon>Bdellovibrionota</taxon>
        <taxon>Oligoflexia</taxon>
        <taxon>Silvanigrellales</taxon>
        <taxon>Silvanigrellaceae</taxon>
        <taxon>Silvanigrella</taxon>
    </lineage>
</organism>
<evidence type="ECO:0000313" key="4">
    <source>
        <dbReference type="Proteomes" id="UP000184731"/>
    </source>
</evidence>
<dbReference type="KEGG" id="saqi:AXG55_12630"/>
<dbReference type="STRING" id="1915309.AXG55_12630"/>
<name>A0A1L4D3D4_9BACT</name>
<evidence type="ECO:0000313" key="3">
    <source>
        <dbReference type="EMBL" id="APJ04701.1"/>
    </source>
</evidence>
<dbReference type="SUPFAM" id="SSF52540">
    <property type="entry name" value="P-loop containing nucleoside triphosphate hydrolases"/>
    <property type="match status" value="2"/>
</dbReference>
<dbReference type="InterPro" id="IPR038729">
    <property type="entry name" value="Rad50/SbcC_AAA"/>
</dbReference>
<dbReference type="Gene3D" id="3.40.50.300">
    <property type="entry name" value="P-loop containing nucleotide triphosphate hydrolases"/>
    <property type="match status" value="2"/>
</dbReference>
<accession>A0A1L4D3D4</accession>
<dbReference type="OrthoDB" id="9795626at2"/>
<feature type="coiled-coil region" evidence="1">
    <location>
        <begin position="476"/>
        <end position="516"/>
    </location>
</feature>
<dbReference type="GO" id="GO:0006302">
    <property type="term" value="P:double-strand break repair"/>
    <property type="evidence" value="ECO:0007669"/>
    <property type="project" value="InterPro"/>
</dbReference>
<dbReference type="PANTHER" id="PTHR32114:SF2">
    <property type="entry name" value="ABC TRANSPORTER ABCH.3"/>
    <property type="match status" value="1"/>
</dbReference>
<feature type="coiled-coil region" evidence="1">
    <location>
        <begin position="202"/>
        <end position="254"/>
    </location>
</feature>
<dbReference type="Pfam" id="PF13558">
    <property type="entry name" value="SbcC_Walker_B"/>
    <property type="match status" value="1"/>
</dbReference>
<dbReference type="EMBL" id="CP017834">
    <property type="protein sequence ID" value="APJ04701.1"/>
    <property type="molecule type" value="Genomic_DNA"/>
</dbReference>
<dbReference type="Proteomes" id="UP000184731">
    <property type="component" value="Chromosome"/>
</dbReference>